<keyword evidence="2" id="KW-0030">Aminoacyl-tRNA synthetase</keyword>
<gene>
    <name evidence="2" type="ORF">A6J77_000020</name>
    <name evidence="3" type="ORF">A6J77_004860</name>
</gene>
<dbReference type="Proteomes" id="UP000192813">
    <property type="component" value="Unassembled WGS sequence"/>
</dbReference>
<reference evidence="2" key="2">
    <citation type="submission" date="2017-12" db="EMBL/GenBank/DDBJ databases">
        <title>FDA dAtabase for Regulatory Grade micrObial Sequences (FDA-ARGOS): Supporting development and validation of Infectious Disease Dx tests.</title>
        <authorList>
            <person name="Campos J."/>
            <person name="Goldberg B."/>
            <person name="Tallon L.J."/>
            <person name="Sadzewicz L."/>
            <person name="Sengamalay N."/>
            <person name="Ott S."/>
            <person name="Godinez A."/>
            <person name="Nagaraj S."/>
            <person name="Vyas G."/>
            <person name="Aluvathingal J."/>
            <person name="Nadendla S."/>
            <person name="Geyer C."/>
            <person name="Nandy P."/>
            <person name="Hobson J."/>
            <person name="Sichtig H."/>
        </authorList>
    </citation>
    <scope>NUCLEOTIDE SEQUENCE</scope>
    <source>
        <strain evidence="2">FDAARGOS_249</strain>
    </source>
</reference>
<dbReference type="GO" id="GO:0004812">
    <property type="term" value="F:aminoacyl-tRNA ligase activity"/>
    <property type="evidence" value="ECO:0007669"/>
    <property type="project" value="UniProtKB-KW"/>
</dbReference>
<protein>
    <submittedName>
        <fullName evidence="2">Arginyl-tRNA synthetase</fullName>
    </submittedName>
</protein>
<dbReference type="AlphaFoldDB" id="A0A1W9FZK7"/>
<evidence type="ECO:0000256" key="1">
    <source>
        <dbReference type="SAM" id="Phobius"/>
    </source>
</evidence>
<reference evidence="4" key="1">
    <citation type="submission" date="2017-12" db="EMBL/GenBank/DDBJ databases">
        <title>FDA dAtabase for Regulatory Grade micrObial Sequences (FDA-ARGOS): Supporting development and validation of Infectious Disease Dx tests.</title>
        <authorList>
            <person name="Hoffmann M."/>
            <person name="Allard M."/>
            <person name="Evans P."/>
            <person name="Brown E."/>
            <person name="Tallon L."/>
            <person name="Sadzewicz L."/>
            <person name="Sengamalay N."/>
            <person name="Ott S."/>
            <person name="Godinez A."/>
            <person name="Nagaraj S."/>
            <person name="Vavikolanu K."/>
            <person name="Aluvathingal J."/>
            <person name="Nadendla S."/>
            <person name="Sichtig H."/>
        </authorList>
    </citation>
    <scope>NUCLEOTIDE SEQUENCE [LARGE SCALE GENOMIC DNA]</scope>
    <source>
        <strain evidence="4">FDAARGOS_249</strain>
    </source>
</reference>
<organism evidence="2 4">
    <name type="scientific">Aerococcus viridans</name>
    <dbReference type="NCBI Taxonomy" id="1377"/>
    <lineage>
        <taxon>Bacteria</taxon>
        <taxon>Bacillati</taxon>
        <taxon>Bacillota</taxon>
        <taxon>Bacilli</taxon>
        <taxon>Lactobacillales</taxon>
        <taxon>Aerococcaceae</taxon>
        <taxon>Aerococcus</taxon>
    </lineage>
</organism>
<evidence type="ECO:0000313" key="3">
    <source>
        <dbReference type="EMBL" id="PNL91581.1"/>
    </source>
</evidence>
<dbReference type="EMBL" id="NBTM02000001">
    <property type="protein sequence ID" value="PNL90734.1"/>
    <property type="molecule type" value="Genomic_DNA"/>
</dbReference>
<comment type="caution">
    <text evidence="2">The sequence shown here is derived from an EMBL/GenBank/DDBJ whole genome shotgun (WGS) entry which is preliminary data.</text>
</comment>
<evidence type="ECO:0000313" key="2">
    <source>
        <dbReference type="EMBL" id="PNL90734.1"/>
    </source>
</evidence>
<name>A0A1W9FZK7_9LACT</name>
<feature type="transmembrane region" description="Helical" evidence="1">
    <location>
        <begin position="20"/>
        <end position="37"/>
    </location>
</feature>
<dbReference type="EMBL" id="NBTM02000001">
    <property type="protein sequence ID" value="PNL91581.1"/>
    <property type="molecule type" value="Genomic_DNA"/>
</dbReference>
<keyword evidence="1" id="KW-0472">Membrane</keyword>
<sequence>MYTIIMGSDIMEQSTKKGLIALGAIAAIAGIAAVALYQEDKNSVVSDFIDDAGRQLRHTGRDLARRANDVSFLPNRSLGDRVKDSAADAYDYAVGQAKSFTK</sequence>
<proteinExistence type="predicted"/>
<evidence type="ECO:0000313" key="4">
    <source>
        <dbReference type="Proteomes" id="UP000192813"/>
    </source>
</evidence>
<keyword evidence="2" id="KW-0436">Ligase</keyword>
<keyword evidence="1" id="KW-0812">Transmembrane</keyword>
<accession>A0A1W9FZK7</accession>
<keyword evidence="1" id="KW-1133">Transmembrane helix</keyword>